<dbReference type="EMBL" id="QKWP01000136">
    <property type="protein sequence ID" value="RIB26428.1"/>
    <property type="molecule type" value="Genomic_DNA"/>
</dbReference>
<protein>
    <submittedName>
        <fullName evidence="1">Uncharacterized protein</fullName>
    </submittedName>
</protein>
<sequence>MGVEFQCHHFFSGSAMSLFETVKIGLGTGLSNKYQLFFSVLRGLRCEMGGASSVASLFGLVFQISFSSLEIRGLKLLMPSSVGFVLSLLVVDFVGVGNFCC</sequence>
<accession>A0A397VWV9</accession>
<reference evidence="1 2" key="1">
    <citation type="submission" date="2018-06" db="EMBL/GenBank/DDBJ databases">
        <title>Comparative genomics reveals the genomic features of Rhizophagus irregularis, R. cerebriforme, R. diaphanum and Gigaspora rosea, and their symbiotic lifestyle signature.</title>
        <authorList>
            <person name="Morin E."/>
            <person name="San Clemente H."/>
            <person name="Chen E.C.H."/>
            <person name="De La Providencia I."/>
            <person name="Hainaut M."/>
            <person name="Kuo A."/>
            <person name="Kohler A."/>
            <person name="Murat C."/>
            <person name="Tang N."/>
            <person name="Roy S."/>
            <person name="Loubradou J."/>
            <person name="Henrissat B."/>
            <person name="Grigoriev I.V."/>
            <person name="Corradi N."/>
            <person name="Roux C."/>
            <person name="Martin F.M."/>
        </authorList>
    </citation>
    <scope>NUCLEOTIDE SEQUENCE [LARGE SCALE GENOMIC DNA]</scope>
    <source>
        <strain evidence="1 2">DAOM 194757</strain>
    </source>
</reference>
<name>A0A397VWV9_9GLOM</name>
<dbReference type="Proteomes" id="UP000266673">
    <property type="component" value="Unassembled WGS sequence"/>
</dbReference>
<comment type="caution">
    <text evidence="1">The sequence shown here is derived from an EMBL/GenBank/DDBJ whole genome shotgun (WGS) entry which is preliminary data.</text>
</comment>
<keyword evidence="2" id="KW-1185">Reference proteome</keyword>
<evidence type="ECO:0000313" key="2">
    <source>
        <dbReference type="Proteomes" id="UP000266673"/>
    </source>
</evidence>
<dbReference type="AlphaFoldDB" id="A0A397VWV9"/>
<proteinExistence type="predicted"/>
<evidence type="ECO:0000313" key="1">
    <source>
        <dbReference type="EMBL" id="RIB26428.1"/>
    </source>
</evidence>
<gene>
    <name evidence="1" type="ORF">C2G38_2030218</name>
</gene>
<organism evidence="1 2">
    <name type="scientific">Gigaspora rosea</name>
    <dbReference type="NCBI Taxonomy" id="44941"/>
    <lineage>
        <taxon>Eukaryota</taxon>
        <taxon>Fungi</taxon>
        <taxon>Fungi incertae sedis</taxon>
        <taxon>Mucoromycota</taxon>
        <taxon>Glomeromycotina</taxon>
        <taxon>Glomeromycetes</taxon>
        <taxon>Diversisporales</taxon>
        <taxon>Gigasporaceae</taxon>
        <taxon>Gigaspora</taxon>
    </lineage>
</organism>